<keyword evidence="4" id="KW-1185">Reference proteome</keyword>
<reference evidence="3 4" key="1">
    <citation type="submission" date="2017-02" db="EMBL/GenBank/DDBJ databases">
        <authorList>
            <person name="Peterson S.W."/>
        </authorList>
    </citation>
    <scope>NUCLEOTIDE SEQUENCE [LARGE SCALE GENOMIC DNA]</scope>
    <source>
        <strain evidence="3 4">LMG 22410</strain>
    </source>
</reference>
<evidence type="ECO:0000256" key="1">
    <source>
        <dbReference type="SAM" id="MobiDB-lite"/>
    </source>
</evidence>
<gene>
    <name evidence="3" type="ORF">CZ674_06340</name>
</gene>
<evidence type="ECO:0000313" key="3">
    <source>
        <dbReference type="EMBL" id="SJM58818.1"/>
    </source>
</evidence>
<protein>
    <recommendedName>
        <fullName evidence="2">SGNH hydrolase-type esterase domain-containing protein</fullName>
    </recommendedName>
</protein>
<feature type="compositionally biased region" description="Basic and acidic residues" evidence="1">
    <location>
        <begin position="209"/>
        <end position="225"/>
    </location>
</feature>
<name>A0A1R4FSB6_9MICO</name>
<dbReference type="InterPro" id="IPR036514">
    <property type="entry name" value="SGNH_hydro_sf"/>
</dbReference>
<dbReference type="AlphaFoldDB" id="A0A1R4FSB6"/>
<feature type="region of interest" description="Disordered" evidence="1">
    <location>
        <begin position="202"/>
        <end position="225"/>
    </location>
</feature>
<dbReference type="PANTHER" id="PTHR43784:SF2">
    <property type="entry name" value="GDSL-LIKE LIPASE_ACYLHYDROLASE, PUTATIVE (AFU_ORTHOLOGUE AFUA_2G00820)-RELATED"/>
    <property type="match status" value="1"/>
</dbReference>
<evidence type="ECO:0000313" key="4">
    <source>
        <dbReference type="Proteomes" id="UP000195787"/>
    </source>
</evidence>
<dbReference type="InterPro" id="IPR013830">
    <property type="entry name" value="SGNH_hydro"/>
</dbReference>
<dbReference type="SUPFAM" id="SSF52266">
    <property type="entry name" value="SGNH hydrolase"/>
    <property type="match status" value="1"/>
</dbReference>
<sequence>MAEELSKSVDGFAYANLAIRGRLLEQIRVEQAEAALALKPDLISVSAGGNNMLRPGAGPDSVAADLESLVQMLGRDGATVLFFNGPDIGKTPVLRQIRGRVGIYNSNLAGIATRNEAVVVDLWNAKHLQEPHMWAPDRLHFSPVGHHEIAMLVLDSLGVDHSLAHLEPEPLPHKSWRSARADDITWARQHLGPWVVRRLTGKSSGDLLSPKRPDAVPIRTDQRPS</sequence>
<dbReference type="CDD" id="cd01832">
    <property type="entry name" value="SGNH_hydrolase_like_1"/>
    <property type="match status" value="1"/>
</dbReference>
<dbReference type="EMBL" id="FUHU01000026">
    <property type="protein sequence ID" value="SJM58818.1"/>
    <property type="molecule type" value="Genomic_DNA"/>
</dbReference>
<dbReference type="InterPro" id="IPR053140">
    <property type="entry name" value="GDSL_Rv0518-like"/>
</dbReference>
<dbReference type="Proteomes" id="UP000195787">
    <property type="component" value="Unassembled WGS sequence"/>
</dbReference>
<dbReference type="Pfam" id="PF13472">
    <property type="entry name" value="Lipase_GDSL_2"/>
    <property type="match status" value="1"/>
</dbReference>
<dbReference type="Gene3D" id="3.40.50.1110">
    <property type="entry name" value="SGNH hydrolase"/>
    <property type="match status" value="1"/>
</dbReference>
<dbReference type="PANTHER" id="PTHR43784">
    <property type="entry name" value="GDSL-LIKE LIPASE/ACYLHYDROLASE, PUTATIVE (AFU_ORTHOLOGUE AFUA_2G00820)-RELATED"/>
    <property type="match status" value="1"/>
</dbReference>
<proteinExistence type="predicted"/>
<feature type="domain" description="SGNH hydrolase-type esterase" evidence="2">
    <location>
        <begin position="5"/>
        <end position="146"/>
    </location>
</feature>
<accession>A0A1R4FSB6</accession>
<evidence type="ECO:0000259" key="2">
    <source>
        <dbReference type="Pfam" id="PF13472"/>
    </source>
</evidence>
<organism evidence="3 4">
    <name type="scientific">Agrococcus casei LMG 22410</name>
    <dbReference type="NCBI Taxonomy" id="1255656"/>
    <lineage>
        <taxon>Bacteria</taxon>
        <taxon>Bacillati</taxon>
        <taxon>Actinomycetota</taxon>
        <taxon>Actinomycetes</taxon>
        <taxon>Micrococcales</taxon>
        <taxon>Microbacteriaceae</taxon>
        <taxon>Agrococcus</taxon>
    </lineage>
</organism>